<gene>
    <name evidence="1" type="ORF">GC250_00470</name>
</gene>
<evidence type="ECO:0000313" key="2">
    <source>
        <dbReference type="Proteomes" id="UP000470772"/>
    </source>
</evidence>
<keyword evidence="2" id="KW-1185">Reference proteome</keyword>
<dbReference type="EMBL" id="WGGD01000005">
    <property type="protein sequence ID" value="MUN27972.1"/>
    <property type="molecule type" value="Genomic_DNA"/>
</dbReference>
<accession>A0A6A9QS49</accession>
<proteinExistence type="predicted"/>
<dbReference type="AlphaFoldDB" id="A0A6A9QS49"/>
<sequence>MQKRKCPFFSSGFCNSPMLENPTDSVTNSIRCLGKYESCRYYVKSEEKKGLEEYEMEEIAQEVTFYKEANLLSEAIDSACENYVLNKLEDGFIASCKNMGRTLTRSQAFLCRSYWERCPFRK</sequence>
<dbReference type="OrthoDB" id="45678at2157"/>
<organism evidence="1 2">
    <name type="scientific">Sulfuracidifex metallicus DSM 6482 = JCM 9184</name>
    <dbReference type="NCBI Taxonomy" id="523847"/>
    <lineage>
        <taxon>Archaea</taxon>
        <taxon>Thermoproteota</taxon>
        <taxon>Thermoprotei</taxon>
        <taxon>Sulfolobales</taxon>
        <taxon>Sulfolobaceae</taxon>
        <taxon>Sulfuracidifex</taxon>
    </lineage>
</organism>
<comment type="caution">
    <text evidence="1">The sequence shown here is derived from an EMBL/GenBank/DDBJ whole genome shotgun (WGS) entry which is preliminary data.</text>
</comment>
<name>A0A6A9QS49_SULME</name>
<reference evidence="1 2" key="1">
    <citation type="submission" date="2019-10" db="EMBL/GenBank/DDBJ databases">
        <title>Sequencing and Assembly of Multiple Reported Metal-Biooxidizing Members of the Extremely Thermoacidophilic Archaeal Family Sulfolobaceae.</title>
        <authorList>
            <person name="Counts J.A."/>
            <person name="Kelly R.M."/>
        </authorList>
    </citation>
    <scope>NUCLEOTIDE SEQUENCE [LARGE SCALE GENOMIC DNA]</scope>
    <source>
        <strain evidence="1 2">DSM 6482</strain>
    </source>
</reference>
<protein>
    <submittedName>
        <fullName evidence="1">Uncharacterized protein</fullName>
    </submittedName>
</protein>
<dbReference type="Proteomes" id="UP000470772">
    <property type="component" value="Unassembled WGS sequence"/>
</dbReference>
<evidence type="ECO:0000313" key="1">
    <source>
        <dbReference type="EMBL" id="MUN27972.1"/>
    </source>
</evidence>
<dbReference type="RefSeq" id="WP_054837810.1">
    <property type="nucleotide sequence ID" value="NZ_BBBY01000002.1"/>
</dbReference>